<gene>
    <name evidence="2" type="ORF">QR721_01220</name>
</gene>
<name>A0ABY9KZ70_9BACI</name>
<dbReference type="RefSeq" id="WP_348028371.1">
    <property type="nucleotide sequence ID" value="NZ_CP129113.1"/>
</dbReference>
<reference evidence="2" key="1">
    <citation type="submission" date="2023-06" db="EMBL/GenBank/DDBJ databases">
        <title>A Treasure from Seagulls: Isolation and Description of Aciduricobacillus qingdaonensis gen. nov., sp. nov., a Rare Obligately Uric Acid-utilizing Member in the Family Bacillaceae.</title>
        <authorList>
            <person name="Liu W."/>
            <person name="Wang B."/>
        </authorList>
    </citation>
    <scope>NUCLEOTIDE SEQUENCE</scope>
    <source>
        <strain evidence="2">44XB</strain>
    </source>
</reference>
<evidence type="ECO:0000256" key="1">
    <source>
        <dbReference type="SAM" id="MobiDB-lite"/>
    </source>
</evidence>
<feature type="compositionally biased region" description="Basic and acidic residues" evidence="1">
    <location>
        <begin position="23"/>
        <end position="35"/>
    </location>
</feature>
<feature type="compositionally biased region" description="Basic and acidic residues" evidence="1">
    <location>
        <begin position="1"/>
        <end position="10"/>
    </location>
</feature>
<accession>A0ABY9KZ70</accession>
<evidence type="ECO:0008006" key="4">
    <source>
        <dbReference type="Google" id="ProtNLM"/>
    </source>
</evidence>
<evidence type="ECO:0000313" key="2">
    <source>
        <dbReference type="EMBL" id="WLV24888.1"/>
    </source>
</evidence>
<evidence type="ECO:0000313" key="3">
    <source>
        <dbReference type="Proteomes" id="UP001180087"/>
    </source>
</evidence>
<sequence length="51" mass="6078">MATRKDDEKAPNISGSFQIVSDEQQRDLEKVQREHDLDEKSLYYARNFMED</sequence>
<proteinExistence type="predicted"/>
<dbReference type="EMBL" id="CP129113">
    <property type="protein sequence ID" value="WLV24888.1"/>
    <property type="molecule type" value="Genomic_DNA"/>
</dbReference>
<organism evidence="2 3">
    <name type="scientific">Aciduricibacillus chroicocephali</name>
    <dbReference type="NCBI Taxonomy" id="3054939"/>
    <lineage>
        <taxon>Bacteria</taxon>
        <taxon>Bacillati</taxon>
        <taxon>Bacillota</taxon>
        <taxon>Bacilli</taxon>
        <taxon>Bacillales</taxon>
        <taxon>Bacillaceae</taxon>
        <taxon>Aciduricibacillus</taxon>
    </lineage>
</organism>
<feature type="region of interest" description="Disordered" evidence="1">
    <location>
        <begin position="1"/>
        <end position="35"/>
    </location>
</feature>
<dbReference type="Proteomes" id="UP001180087">
    <property type="component" value="Chromosome"/>
</dbReference>
<keyword evidence="3" id="KW-1185">Reference proteome</keyword>
<protein>
    <recommendedName>
        <fullName evidence="4">YfhD family protein</fullName>
    </recommendedName>
</protein>
<feature type="compositionally biased region" description="Polar residues" evidence="1">
    <location>
        <begin position="13"/>
        <end position="22"/>
    </location>
</feature>